<protein>
    <submittedName>
        <fullName evidence="1">Uncharacterized protein</fullName>
    </submittedName>
</protein>
<dbReference type="PANTHER" id="PTHR33600">
    <property type="entry name" value="PLASTID DIVISION PROTEIN PDV2"/>
    <property type="match status" value="1"/>
</dbReference>
<name>A0A4S8KHH6_MUSBA</name>
<dbReference type="InterPro" id="IPR038939">
    <property type="entry name" value="PDV1/PDV2"/>
</dbReference>
<reference evidence="1 2" key="1">
    <citation type="journal article" date="2019" name="Nat. Plants">
        <title>Genome sequencing of Musa balbisiana reveals subgenome evolution and function divergence in polyploid bananas.</title>
        <authorList>
            <person name="Yao X."/>
        </authorList>
    </citation>
    <scope>NUCLEOTIDE SEQUENCE [LARGE SCALE GENOMIC DNA]</scope>
    <source>
        <strain evidence="2">cv. DH-PKW</strain>
        <tissue evidence="1">Leaves</tissue>
    </source>
</reference>
<keyword evidence="2" id="KW-1185">Reference proteome</keyword>
<accession>A0A4S8KHH6</accession>
<dbReference type="AlphaFoldDB" id="A0A4S8KHH6"/>
<sequence length="76" mass="8901">MEGEEIGLVLARASELRSKELQHQQQHERESILTQIDRSRMTLLGKLKEHKGEELLPSLKSRELHPKQIKTRGTRY</sequence>
<gene>
    <name evidence="1" type="ORF">C4D60_Mb04t35170</name>
</gene>
<dbReference type="PANTHER" id="PTHR33600:SF3">
    <property type="entry name" value="PLASTID DIVISION PROTEIN PDV2"/>
    <property type="match status" value="1"/>
</dbReference>
<evidence type="ECO:0000313" key="1">
    <source>
        <dbReference type="EMBL" id="THU74608.1"/>
    </source>
</evidence>
<evidence type="ECO:0000313" key="2">
    <source>
        <dbReference type="Proteomes" id="UP000317650"/>
    </source>
</evidence>
<proteinExistence type="predicted"/>
<comment type="caution">
    <text evidence="1">The sequence shown here is derived from an EMBL/GenBank/DDBJ whole genome shotgun (WGS) entry which is preliminary data.</text>
</comment>
<dbReference type="Proteomes" id="UP000317650">
    <property type="component" value="Chromosome 4"/>
</dbReference>
<organism evidence="1 2">
    <name type="scientific">Musa balbisiana</name>
    <name type="common">Banana</name>
    <dbReference type="NCBI Taxonomy" id="52838"/>
    <lineage>
        <taxon>Eukaryota</taxon>
        <taxon>Viridiplantae</taxon>
        <taxon>Streptophyta</taxon>
        <taxon>Embryophyta</taxon>
        <taxon>Tracheophyta</taxon>
        <taxon>Spermatophyta</taxon>
        <taxon>Magnoliopsida</taxon>
        <taxon>Liliopsida</taxon>
        <taxon>Zingiberales</taxon>
        <taxon>Musaceae</taxon>
        <taxon>Musa</taxon>
    </lineage>
</organism>
<dbReference type="GO" id="GO:0010020">
    <property type="term" value="P:chloroplast fission"/>
    <property type="evidence" value="ECO:0007669"/>
    <property type="project" value="InterPro"/>
</dbReference>
<dbReference type="EMBL" id="PYDT01000001">
    <property type="protein sequence ID" value="THU74608.1"/>
    <property type="molecule type" value="Genomic_DNA"/>
</dbReference>